<keyword evidence="1" id="KW-0812">Transmembrane</keyword>
<organism evidence="3 4">
    <name type="scientific">Ricinus communis</name>
    <name type="common">Castor bean</name>
    <dbReference type="NCBI Taxonomy" id="3988"/>
    <lineage>
        <taxon>Eukaryota</taxon>
        <taxon>Viridiplantae</taxon>
        <taxon>Streptophyta</taxon>
        <taxon>Embryophyta</taxon>
        <taxon>Tracheophyta</taxon>
        <taxon>Spermatophyta</taxon>
        <taxon>Magnoliopsida</taxon>
        <taxon>eudicotyledons</taxon>
        <taxon>Gunneridae</taxon>
        <taxon>Pentapetalae</taxon>
        <taxon>rosids</taxon>
        <taxon>fabids</taxon>
        <taxon>Malpighiales</taxon>
        <taxon>Euphorbiaceae</taxon>
        <taxon>Acalyphoideae</taxon>
        <taxon>Acalypheae</taxon>
        <taxon>Ricinus</taxon>
    </lineage>
</organism>
<dbReference type="InterPro" id="IPR036465">
    <property type="entry name" value="vWFA_dom_sf"/>
</dbReference>
<gene>
    <name evidence="3" type="ORF">RCOM_1816380</name>
</gene>
<protein>
    <recommendedName>
        <fullName evidence="2">VWFA domain-containing protein</fullName>
    </recommendedName>
</protein>
<feature type="domain" description="VWFA" evidence="2">
    <location>
        <begin position="11"/>
        <end position="108"/>
    </location>
</feature>
<dbReference type="Pfam" id="PF13519">
    <property type="entry name" value="VWA_2"/>
    <property type="match status" value="1"/>
</dbReference>
<dbReference type="Proteomes" id="UP000008311">
    <property type="component" value="Unassembled WGS sequence"/>
</dbReference>
<dbReference type="Gene3D" id="3.40.50.410">
    <property type="entry name" value="von Willebrand factor, type A domain"/>
    <property type="match status" value="1"/>
</dbReference>
<keyword evidence="1" id="KW-0472">Membrane</keyword>
<dbReference type="EMBL" id="EQ978180">
    <property type="protein sequence ID" value="EEF26105.1"/>
    <property type="molecule type" value="Genomic_DNA"/>
</dbReference>
<feature type="transmembrane region" description="Helical" evidence="1">
    <location>
        <begin position="236"/>
        <end position="255"/>
    </location>
</feature>
<name>B9TDF9_RICCO</name>
<evidence type="ECO:0000313" key="3">
    <source>
        <dbReference type="EMBL" id="EEF26105.1"/>
    </source>
</evidence>
<evidence type="ECO:0000313" key="4">
    <source>
        <dbReference type="Proteomes" id="UP000008311"/>
    </source>
</evidence>
<proteinExistence type="predicted"/>
<evidence type="ECO:0000259" key="2">
    <source>
        <dbReference type="Pfam" id="PF13519"/>
    </source>
</evidence>
<dbReference type="InterPro" id="IPR002035">
    <property type="entry name" value="VWF_A"/>
</dbReference>
<dbReference type="STRING" id="3988.B9TDF9"/>
<keyword evidence="1" id="KW-1133">Transmembrane helix</keyword>
<evidence type="ECO:0000256" key="1">
    <source>
        <dbReference type="SAM" id="Phobius"/>
    </source>
</evidence>
<keyword evidence="4" id="KW-1185">Reference proteome</keyword>
<dbReference type="AlphaFoldDB" id="B9TDF9"/>
<sequence>MNAEDMTLHGKKVTRMAYMQNMMHEVVASLPCGTKVSIGMFAGNSVAAMYAPIEVCSNFAAIQDTIAHLDWRMAWSGNSRVRESLFVTAKVVRAMPEPAQVLYFTDGEEAPKLHAFNTKNLEEFQGGDDWLFVGIGSEEGVAIPKLSPENQVIGYWSNESFAMQPGIAQISESTLGVRDDNIAFGDNDRFISKLSTEYLESLTKEIGAKYIKGDSTYNVLQAMKAQKPARHDIAPLPLSWLFAILAGLCVLGTYASRHPWRQIKQNLHLYRNQIRSKFSTRKACKACVSAWSDRINKRLGRSQRIIGVEGVCTNVLASACSAKAEICNTMHAGCTTVSGKTIKDQIWPRLSVNVICPNTSTLNDCTLHGQRVAGNCVHCQTHASR</sequence>
<reference evidence="4" key="1">
    <citation type="journal article" date="2010" name="Nat. Biotechnol.">
        <title>Draft genome sequence of the oilseed species Ricinus communis.</title>
        <authorList>
            <person name="Chan A.P."/>
            <person name="Crabtree J."/>
            <person name="Zhao Q."/>
            <person name="Lorenzi H."/>
            <person name="Orvis J."/>
            <person name="Puiu D."/>
            <person name="Melake-Berhan A."/>
            <person name="Jones K.M."/>
            <person name="Redman J."/>
            <person name="Chen G."/>
            <person name="Cahoon E.B."/>
            <person name="Gedil M."/>
            <person name="Stanke M."/>
            <person name="Haas B.J."/>
            <person name="Wortman J.R."/>
            <person name="Fraser-Liggett C.M."/>
            <person name="Ravel J."/>
            <person name="Rabinowicz P.D."/>
        </authorList>
    </citation>
    <scope>NUCLEOTIDE SEQUENCE [LARGE SCALE GENOMIC DNA]</scope>
    <source>
        <strain evidence="4">cv. Hale</strain>
    </source>
</reference>
<dbReference type="InParanoid" id="B9TDF9"/>
<accession>B9TDF9</accession>